<evidence type="ECO:0000256" key="1">
    <source>
        <dbReference type="SAM" id="MobiDB-lite"/>
    </source>
</evidence>
<evidence type="ECO:0000313" key="3">
    <source>
        <dbReference type="Proteomes" id="UP000193922"/>
    </source>
</evidence>
<name>A0A1Y1VY23_9FUNG</name>
<feature type="region of interest" description="Disordered" evidence="1">
    <location>
        <begin position="192"/>
        <end position="356"/>
    </location>
</feature>
<organism evidence="2 3">
    <name type="scientific">Linderina pennispora</name>
    <dbReference type="NCBI Taxonomy" id="61395"/>
    <lineage>
        <taxon>Eukaryota</taxon>
        <taxon>Fungi</taxon>
        <taxon>Fungi incertae sedis</taxon>
        <taxon>Zoopagomycota</taxon>
        <taxon>Kickxellomycotina</taxon>
        <taxon>Kickxellomycetes</taxon>
        <taxon>Kickxellales</taxon>
        <taxon>Kickxellaceae</taxon>
        <taxon>Linderina</taxon>
    </lineage>
</organism>
<sequence length="356" mass="39319">MAEINDDRPDMAITRALKTSSARRRGRIHRDVRNVFGQGKGGDYLPPEATQMSPLGTLRVRTIDIGRAPSQDSTHNDSNLSWALSHGPMIPHIPTSLNSGQLLPAIPDTGDEDDGGMETAPETPLPVKPPALYEPLQERSAGPVQRKATPILTTQSQSHPRTSPMSANRPVHPKFTPTSMPTLRDLLMPPTALQKTPTRPVTNISYDMGSLSIESKKRRTSQSSEEISSSSSVSEQLPSKPSVSSDGEQPTEHVEMTRGEEDVREKLQRVSIEMAQGDHAELSRITEEEEERSTMSNSSVQDDLCDLQKGIEDVEAMIAPSSGDEEEQHRREEKKQQSNASARRLKKDSLFVDVRY</sequence>
<proteinExistence type="predicted"/>
<dbReference type="RefSeq" id="XP_040740205.1">
    <property type="nucleotide sequence ID" value="XM_040892019.1"/>
</dbReference>
<dbReference type="AlphaFoldDB" id="A0A1Y1VY23"/>
<dbReference type="EMBL" id="MCFD01000017">
    <property type="protein sequence ID" value="ORX66178.1"/>
    <property type="molecule type" value="Genomic_DNA"/>
</dbReference>
<comment type="caution">
    <text evidence="2">The sequence shown here is derived from an EMBL/GenBank/DDBJ whole genome shotgun (WGS) entry which is preliminary data.</text>
</comment>
<feature type="compositionally biased region" description="Basic and acidic residues" evidence="1">
    <location>
        <begin position="327"/>
        <end position="336"/>
    </location>
</feature>
<dbReference type="GeneID" id="63808667"/>
<protein>
    <submittedName>
        <fullName evidence="2">Uncharacterized protein</fullName>
    </submittedName>
</protein>
<feature type="compositionally biased region" description="Low complexity" evidence="1">
    <location>
        <begin position="221"/>
        <end position="242"/>
    </location>
</feature>
<dbReference type="Proteomes" id="UP000193922">
    <property type="component" value="Unassembled WGS sequence"/>
</dbReference>
<feature type="compositionally biased region" description="Polar residues" evidence="1">
    <location>
        <begin position="151"/>
        <end position="166"/>
    </location>
</feature>
<keyword evidence="3" id="KW-1185">Reference proteome</keyword>
<dbReference type="OrthoDB" id="10678113at2759"/>
<feature type="compositionally biased region" description="Basic and acidic residues" evidence="1">
    <location>
        <begin position="250"/>
        <end position="268"/>
    </location>
</feature>
<feature type="region of interest" description="Disordered" evidence="1">
    <location>
        <begin position="106"/>
        <end position="180"/>
    </location>
</feature>
<accession>A0A1Y1VY23</accession>
<feature type="compositionally biased region" description="Basic and acidic residues" evidence="1">
    <location>
        <begin position="347"/>
        <end position="356"/>
    </location>
</feature>
<feature type="compositionally biased region" description="Basic and acidic residues" evidence="1">
    <location>
        <begin position="276"/>
        <end position="286"/>
    </location>
</feature>
<gene>
    <name evidence="2" type="ORF">DL89DRAFT_72977</name>
</gene>
<feature type="compositionally biased region" description="Polar residues" evidence="1">
    <location>
        <begin position="193"/>
        <end position="205"/>
    </location>
</feature>
<evidence type="ECO:0000313" key="2">
    <source>
        <dbReference type="EMBL" id="ORX66178.1"/>
    </source>
</evidence>
<reference evidence="2 3" key="1">
    <citation type="submission" date="2016-07" db="EMBL/GenBank/DDBJ databases">
        <title>Pervasive Adenine N6-methylation of Active Genes in Fungi.</title>
        <authorList>
            <consortium name="DOE Joint Genome Institute"/>
            <person name="Mondo S.J."/>
            <person name="Dannebaum R.O."/>
            <person name="Kuo R.C."/>
            <person name="Labutti K."/>
            <person name="Haridas S."/>
            <person name="Kuo A."/>
            <person name="Salamov A."/>
            <person name="Ahrendt S.R."/>
            <person name="Lipzen A."/>
            <person name="Sullivan W."/>
            <person name="Andreopoulos W.B."/>
            <person name="Clum A."/>
            <person name="Lindquist E."/>
            <person name="Daum C."/>
            <person name="Ramamoorthy G.K."/>
            <person name="Gryganskyi A."/>
            <person name="Culley D."/>
            <person name="Magnuson J.K."/>
            <person name="James T.Y."/>
            <person name="O'Malley M.A."/>
            <person name="Stajich J.E."/>
            <person name="Spatafora J.W."/>
            <person name="Visel A."/>
            <person name="Grigoriev I.V."/>
        </authorList>
    </citation>
    <scope>NUCLEOTIDE SEQUENCE [LARGE SCALE GENOMIC DNA]</scope>
    <source>
        <strain evidence="2 3">ATCC 12442</strain>
    </source>
</reference>